<feature type="compositionally biased region" description="Polar residues" evidence="5">
    <location>
        <begin position="581"/>
        <end position="605"/>
    </location>
</feature>
<keyword evidence="10" id="KW-1185">Reference proteome</keyword>
<dbReference type="SUPFAM" id="SSF48366">
    <property type="entry name" value="Ras GEF"/>
    <property type="match status" value="1"/>
</dbReference>
<dbReference type="SMART" id="SM00326">
    <property type="entry name" value="SH3"/>
    <property type="match status" value="1"/>
</dbReference>
<dbReference type="InterPro" id="IPR023578">
    <property type="entry name" value="Ras_GEF_dom_sf"/>
</dbReference>
<protein>
    <recommendedName>
        <fullName evidence="11">Ras GEF</fullName>
    </recommendedName>
</protein>
<keyword evidence="1 4" id="KW-0728">SH3 domain</keyword>
<evidence type="ECO:0008006" key="11">
    <source>
        <dbReference type="Google" id="ProtNLM"/>
    </source>
</evidence>
<dbReference type="Pfam" id="PF00617">
    <property type="entry name" value="RasGEF"/>
    <property type="match status" value="1"/>
</dbReference>
<feature type="compositionally biased region" description="Polar residues" evidence="5">
    <location>
        <begin position="290"/>
        <end position="299"/>
    </location>
</feature>
<feature type="compositionally biased region" description="Low complexity" evidence="5">
    <location>
        <begin position="649"/>
        <end position="659"/>
    </location>
</feature>
<dbReference type="SUPFAM" id="SSF50044">
    <property type="entry name" value="SH3-domain"/>
    <property type="match status" value="1"/>
</dbReference>
<dbReference type="Gene3D" id="2.30.30.40">
    <property type="entry name" value="SH3 Domains"/>
    <property type="match status" value="1"/>
</dbReference>
<dbReference type="InterPro" id="IPR001895">
    <property type="entry name" value="RASGEF_cat_dom"/>
</dbReference>
<evidence type="ECO:0000256" key="1">
    <source>
        <dbReference type="ARBA" id="ARBA00022443"/>
    </source>
</evidence>
<comment type="caution">
    <text evidence="9">The sequence shown here is derived from an EMBL/GenBank/DDBJ whole genome shotgun (WGS) entry which is preliminary data.</text>
</comment>
<evidence type="ECO:0000259" key="8">
    <source>
        <dbReference type="PROSITE" id="PS50212"/>
    </source>
</evidence>
<organism evidence="9 10">
    <name type="scientific">Neodothiora populina</name>
    <dbReference type="NCBI Taxonomy" id="2781224"/>
    <lineage>
        <taxon>Eukaryota</taxon>
        <taxon>Fungi</taxon>
        <taxon>Dikarya</taxon>
        <taxon>Ascomycota</taxon>
        <taxon>Pezizomycotina</taxon>
        <taxon>Dothideomycetes</taxon>
        <taxon>Dothideomycetidae</taxon>
        <taxon>Dothideales</taxon>
        <taxon>Dothioraceae</taxon>
        <taxon>Neodothiora</taxon>
    </lineage>
</organism>
<feature type="domain" description="N-terminal Ras-GEF" evidence="8">
    <location>
        <begin position="713"/>
        <end position="833"/>
    </location>
</feature>
<proteinExistence type="predicted"/>
<feature type="domain" description="SH3" evidence="6">
    <location>
        <begin position="19"/>
        <end position="90"/>
    </location>
</feature>
<dbReference type="GeneID" id="95978156"/>
<name>A0ABR3P232_9PEZI</name>
<dbReference type="Gene3D" id="1.10.840.10">
    <property type="entry name" value="Ras guanine-nucleotide exchange factors catalytic domain"/>
    <property type="match status" value="1"/>
</dbReference>
<gene>
    <name evidence="9" type="ORF">AAFC00_004456</name>
</gene>
<dbReference type="Gene3D" id="1.20.870.10">
    <property type="entry name" value="Son of sevenless (SoS) protein Chain: S domain 1"/>
    <property type="match status" value="1"/>
</dbReference>
<dbReference type="CDD" id="cd00155">
    <property type="entry name" value="RasGEF"/>
    <property type="match status" value="1"/>
</dbReference>
<dbReference type="PANTHER" id="PTHR23113">
    <property type="entry name" value="GUANINE NUCLEOTIDE EXCHANGE FACTOR"/>
    <property type="match status" value="1"/>
</dbReference>
<accession>A0ABR3P232</accession>
<dbReference type="RefSeq" id="XP_069196515.1">
    <property type="nucleotide sequence ID" value="XM_069344102.1"/>
</dbReference>
<evidence type="ECO:0000313" key="10">
    <source>
        <dbReference type="Proteomes" id="UP001562354"/>
    </source>
</evidence>
<keyword evidence="2 3" id="KW-0344">Guanine-nucleotide releasing factor</keyword>
<dbReference type="SMART" id="SM00147">
    <property type="entry name" value="RasGEF"/>
    <property type="match status" value="1"/>
</dbReference>
<feature type="compositionally biased region" description="Polar residues" evidence="5">
    <location>
        <begin position="676"/>
        <end position="691"/>
    </location>
</feature>
<evidence type="ECO:0000256" key="3">
    <source>
        <dbReference type="PROSITE-ProRule" id="PRU00168"/>
    </source>
</evidence>
<dbReference type="Proteomes" id="UP001562354">
    <property type="component" value="Unassembled WGS sequence"/>
</dbReference>
<evidence type="ECO:0000313" key="9">
    <source>
        <dbReference type="EMBL" id="KAL1296833.1"/>
    </source>
</evidence>
<feature type="region of interest" description="Disordered" evidence="5">
    <location>
        <begin position="641"/>
        <end position="691"/>
    </location>
</feature>
<dbReference type="PROSITE" id="PS50212">
    <property type="entry name" value="RASGEF_NTER"/>
    <property type="match status" value="1"/>
</dbReference>
<feature type="region of interest" description="Disordered" evidence="5">
    <location>
        <begin position="273"/>
        <end position="346"/>
    </location>
</feature>
<dbReference type="InterPro" id="IPR001452">
    <property type="entry name" value="SH3_domain"/>
</dbReference>
<dbReference type="PROSITE" id="PS50009">
    <property type="entry name" value="RASGEF_CAT"/>
    <property type="match status" value="1"/>
</dbReference>
<evidence type="ECO:0000256" key="2">
    <source>
        <dbReference type="ARBA" id="ARBA00022658"/>
    </source>
</evidence>
<reference evidence="9 10" key="1">
    <citation type="submission" date="2024-07" db="EMBL/GenBank/DDBJ databases">
        <title>Draft sequence of the Neodothiora populina.</title>
        <authorList>
            <person name="Drown D.D."/>
            <person name="Schuette U.S."/>
            <person name="Buechlein A.B."/>
            <person name="Rusch D.R."/>
            <person name="Winton L.W."/>
            <person name="Adams G.A."/>
        </authorList>
    </citation>
    <scope>NUCLEOTIDE SEQUENCE [LARGE SCALE GENOMIC DNA]</scope>
    <source>
        <strain evidence="9 10">CPC 39397</strain>
    </source>
</reference>
<evidence type="ECO:0000259" key="6">
    <source>
        <dbReference type="PROSITE" id="PS50002"/>
    </source>
</evidence>
<dbReference type="InterPro" id="IPR036964">
    <property type="entry name" value="RASGEF_cat_dom_sf"/>
</dbReference>
<dbReference type="CDD" id="cd06224">
    <property type="entry name" value="REM"/>
    <property type="match status" value="1"/>
</dbReference>
<dbReference type="PANTHER" id="PTHR23113:SF354">
    <property type="entry name" value="BUD SITE SELECTION PROTEIN 5"/>
    <property type="match status" value="1"/>
</dbReference>
<evidence type="ECO:0000256" key="4">
    <source>
        <dbReference type="PROSITE-ProRule" id="PRU00192"/>
    </source>
</evidence>
<evidence type="ECO:0000256" key="5">
    <source>
        <dbReference type="SAM" id="MobiDB-lite"/>
    </source>
</evidence>
<sequence length="1222" mass="135691">MSSIRETTIHARPVTTPPLNRKYMRACHDYQPAQTTLSGSTGGVSVTVPLEEGDIILVHLTHANGWADGTVLQTGARGWIPTNFCQIFDHPFIRSLMHGLTQLWDYLSSQGGGMAMIDERQDYVQGLIAGVRRLLEHCDCLHRYDAAIQEHIGLRRTRKTLLAELAVLIKCRKQIQDTFSTDSPGEVSWSTIDDYMSKAFRVTCRAVRFLDLWIQGAGSRRLRINSSFDDGANVEHSFPSSSTNSFSPILPAELRTIDEDRVRPVTDLPEQAGLFDFDLQPRKSEDSHGSLESVTQSESVGIDAQSISVLPDDPVSSLTETSSDVQDRQGSPLLGLRPDDRSGLGQHLEERSNSNLAGERLSAAHDHLLGHIGAFLGLHLQSRTSMDLTNAMKRSSDAYIGLITVIRAIWIHDSCRSEEVRDVMEEMHGNLQSLSDAAQTLCTSSEPFEDPTLLRPGLRKGLVGAATACVRSAGEGTVKARRLLDQNGDFTLDLTAAYQQDQSFRGHLAAVDPEAIDDGPGESEAQVVTVDDVDEAIYQEHEMGAVEGHGQKALHVRAATLGSKDFVPIVKDNELAPRPRSSPQVSNTTRSVLDQASPTPTSVRTPISPDSLLRDPWDTQMQTRKHSLVMSASESLSTYQNSFRNSVGSARSHTSTRATTPDRSNSSEKDDPKLTSFPSKSSLRSATTLASDGSDNEAEILAVSYAHELLYNKDGEILGGTLRALVEKLTSQHSPPDPTFVNTFYLTFRLFTDANQLAQALIDRFRYVGESKTESVPARLRVYNFMKGWLESHWLNEHDSEAIPTIQAFASEDMKQFLAAPGRKLLELTEKASRQERTDSVSQIVKPVGKISVSLGTEYQKQNVPSSVITKGQLNILRTALTDASIGCVTDFDPTEIARQFTLIQSRTFCAIEAQELLNTKWTKASSANSNIRTMARFATDLTNLVADSILSAEELKKRALVIKHWIRIGKACLNLSNYDSVMAIVCSLSSSTILRLRASWSAVSQKWKNTFEELKNVVDISRNYAVLRQRLRTPRAPCLPFVGIYLTDLTFVDAGNQDFRTLPSSDDTIQPIKIINFDKHMRTARIISDLQRYQVCYRLRAVDELQEWINTMIDRVHTSEQCTMQSFWRRSLKLEPKPADCFEGVSQVRIRENSLSRTTSNSSTVDGVIQPVNRSIAAFRIGHKVSKSGLNSVFTRDKRDFLSNLGFKNDIEVKLKPAESV</sequence>
<dbReference type="InterPro" id="IPR008937">
    <property type="entry name" value="Ras-like_GEF"/>
</dbReference>
<dbReference type="PROSITE" id="PS50002">
    <property type="entry name" value="SH3"/>
    <property type="match status" value="1"/>
</dbReference>
<feature type="domain" description="Ras-GEF" evidence="7">
    <location>
        <begin position="893"/>
        <end position="1138"/>
    </location>
</feature>
<dbReference type="InterPro" id="IPR000651">
    <property type="entry name" value="Ras-like_Gua-exchang_fac_N"/>
</dbReference>
<evidence type="ECO:0000259" key="7">
    <source>
        <dbReference type="PROSITE" id="PS50009"/>
    </source>
</evidence>
<dbReference type="SMART" id="SM00229">
    <property type="entry name" value="RasGEFN"/>
    <property type="match status" value="1"/>
</dbReference>
<feature type="region of interest" description="Disordered" evidence="5">
    <location>
        <begin position="573"/>
        <end position="615"/>
    </location>
</feature>
<dbReference type="InterPro" id="IPR036028">
    <property type="entry name" value="SH3-like_dom_sf"/>
</dbReference>
<dbReference type="Pfam" id="PF00618">
    <property type="entry name" value="RasGEF_N"/>
    <property type="match status" value="1"/>
</dbReference>
<dbReference type="EMBL" id="JBFMKM010000016">
    <property type="protein sequence ID" value="KAL1296833.1"/>
    <property type="molecule type" value="Genomic_DNA"/>
</dbReference>
<feature type="compositionally biased region" description="Basic and acidic residues" evidence="5">
    <location>
        <begin position="279"/>
        <end position="289"/>
    </location>
</feature>
<feature type="compositionally biased region" description="Basic and acidic residues" evidence="5">
    <location>
        <begin position="337"/>
        <end position="346"/>
    </location>
</feature>